<dbReference type="InterPro" id="IPR008278">
    <property type="entry name" value="4-PPantetheinyl_Trfase_dom"/>
</dbReference>
<name>A0A7V6A5G7_9BACT</name>
<accession>A0A7V6A5G7</accession>
<feature type="domain" description="4'-phosphopantetheinyl transferase" evidence="2">
    <location>
        <begin position="103"/>
        <end position="172"/>
    </location>
</feature>
<dbReference type="GO" id="GO:0000287">
    <property type="term" value="F:magnesium ion binding"/>
    <property type="evidence" value="ECO:0007669"/>
    <property type="project" value="InterPro"/>
</dbReference>
<dbReference type="Gene3D" id="3.90.470.20">
    <property type="entry name" value="4'-phosphopantetheinyl transferase domain"/>
    <property type="match status" value="2"/>
</dbReference>
<dbReference type="SUPFAM" id="SSF56214">
    <property type="entry name" value="4'-phosphopantetheinyl transferase"/>
    <property type="match status" value="1"/>
</dbReference>
<evidence type="ECO:0000313" key="3">
    <source>
        <dbReference type="EMBL" id="HHS30545.1"/>
    </source>
</evidence>
<dbReference type="Pfam" id="PF01648">
    <property type="entry name" value="ACPS"/>
    <property type="match status" value="1"/>
</dbReference>
<organism evidence="3">
    <name type="scientific">Desulfobacca acetoxidans</name>
    <dbReference type="NCBI Taxonomy" id="60893"/>
    <lineage>
        <taxon>Bacteria</taxon>
        <taxon>Pseudomonadati</taxon>
        <taxon>Thermodesulfobacteriota</taxon>
        <taxon>Desulfobaccia</taxon>
        <taxon>Desulfobaccales</taxon>
        <taxon>Desulfobaccaceae</taxon>
        <taxon>Desulfobacca</taxon>
    </lineage>
</organism>
<dbReference type="AlphaFoldDB" id="A0A7V6A5G7"/>
<gene>
    <name evidence="3" type="ORF">ENV52_12695</name>
</gene>
<sequence>MMERVFPDLPGIQRLPRLGKAGPVVYGARKQGKGARQLLAGRLLHALAEEEPEWAEALAEGPLELATGPLGQPFLKLGTKLGPSLSFSEAGGLVWAAMAGRGRVGVDAARQADFGSPYPYARAFGRAEWDWVLEYCQGLPASAAALLWAAKEAVVKALGVGFHTLDPLDLEVAKGPPAWEGISLTVTTPEPVTAWARPLTDGWLALAGVRQ</sequence>
<proteinExistence type="predicted"/>
<dbReference type="InterPro" id="IPR037143">
    <property type="entry name" value="4-PPantetheinyl_Trfase_dom_sf"/>
</dbReference>
<protein>
    <submittedName>
        <fullName evidence="3">4'-phosphopantetheinyl transferase superfamily protein</fullName>
    </submittedName>
</protein>
<dbReference type="EMBL" id="DTGR01000199">
    <property type="protein sequence ID" value="HHS30545.1"/>
    <property type="molecule type" value="Genomic_DNA"/>
</dbReference>
<keyword evidence="1 3" id="KW-0808">Transferase</keyword>
<comment type="caution">
    <text evidence="3">The sequence shown here is derived from an EMBL/GenBank/DDBJ whole genome shotgun (WGS) entry which is preliminary data.</text>
</comment>
<reference evidence="3" key="1">
    <citation type="journal article" date="2020" name="mSystems">
        <title>Genome- and Community-Level Interaction Insights into Carbon Utilization and Element Cycling Functions of Hydrothermarchaeota in Hydrothermal Sediment.</title>
        <authorList>
            <person name="Zhou Z."/>
            <person name="Liu Y."/>
            <person name="Xu W."/>
            <person name="Pan J."/>
            <person name="Luo Z.H."/>
            <person name="Li M."/>
        </authorList>
    </citation>
    <scope>NUCLEOTIDE SEQUENCE [LARGE SCALE GENOMIC DNA]</scope>
    <source>
        <strain evidence="3">SpSt-767</strain>
    </source>
</reference>
<evidence type="ECO:0000259" key="2">
    <source>
        <dbReference type="Pfam" id="PF01648"/>
    </source>
</evidence>
<evidence type="ECO:0000256" key="1">
    <source>
        <dbReference type="ARBA" id="ARBA00022679"/>
    </source>
</evidence>
<dbReference type="GO" id="GO:0008897">
    <property type="term" value="F:holo-[acyl-carrier-protein] synthase activity"/>
    <property type="evidence" value="ECO:0007669"/>
    <property type="project" value="InterPro"/>
</dbReference>